<dbReference type="Proteomes" id="UP001497602">
    <property type="component" value="Unassembled WGS sequence"/>
</dbReference>
<proteinExistence type="predicted"/>
<protein>
    <recommendedName>
        <fullName evidence="4">Lipoprotein</fullName>
    </recommendedName>
</protein>
<sequence>MKKVTLILGIIIGMLALNSCTDNTEEILNNKNQIEVIDNAKQFIDKDKTRNPGDDGDEEDESND</sequence>
<feature type="compositionally biased region" description="Basic and acidic residues" evidence="1">
    <location>
        <begin position="43"/>
        <end position="53"/>
    </location>
</feature>
<evidence type="ECO:0000313" key="3">
    <source>
        <dbReference type="Proteomes" id="UP001497602"/>
    </source>
</evidence>
<name>A0ABM9PM23_9FLAO</name>
<gene>
    <name evidence="2" type="ORF">T190115A13A_20005</name>
</gene>
<keyword evidence="3" id="KW-1185">Reference proteome</keyword>
<organism evidence="2 3">
    <name type="scientific">Tenacibaculum vairaonense</name>
    <dbReference type="NCBI Taxonomy" id="3137860"/>
    <lineage>
        <taxon>Bacteria</taxon>
        <taxon>Pseudomonadati</taxon>
        <taxon>Bacteroidota</taxon>
        <taxon>Flavobacteriia</taxon>
        <taxon>Flavobacteriales</taxon>
        <taxon>Flavobacteriaceae</taxon>
        <taxon>Tenacibaculum</taxon>
    </lineage>
</organism>
<evidence type="ECO:0000256" key="1">
    <source>
        <dbReference type="SAM" id="MobiDB-lite"/>
    </source>
</evidence>
<dbReference type="EMBL" id="CAXJRC010000022">
    <property type="protein sequence ID" value="CAL2106725.1"/>
    <property type="molecule type" value="Genomic_DNA"/>
</dbReference>
<comment type="caution">
    <text evidence="2">The sequence shown here is derived from an EMBL/GenBank/DDBJ whole genome shotgun (WGS) entry which is preliminary data.</text>
</comment>
<reference evidence="2 3" key="1">
    <citation type="submission" date="2024-05" db="EMBL/GenBank/DDBJ databases">
        <authorList>
            <person name="Duchaud E."/>
        </authorList>
    </citation>
    <scope>NUCLEOTIDE SEQUENCE [LARGE SCALE GENOMIC DNA]</scope>
    <source>
        <strain evidence="2">Ena-SAMPLE-TAB-13-05-2024-13:56:06:370-140305</strain>
    </source>
</reference>
<evidence type="ECO:0008006" key="4">
    <source>
        <dbReference type="Google" id="ProtNLM"/>
    </source>
</evidence>
<evidence type="ECO:0000313" key="2">
    <source>
        <dbReference type="EMBL" id="CAL2106725.1"/>
    </source>
</evidence>
<feature type="compositionally biased region" description="Acidic residues" evidence="1">
    <location>
        <begin position="54"/>
        <end position="64"/>
    </location>
</feature>
<feature type="region of interest" description="Disordered" evidence="1">
    <location>
        <begin position="43"/>
        <end position="64"/>
    </location>
</feature>
<accession>A0ABM9PM23</accession>
<dbReference type="RefSeq" id="WP_348738475.1">
    <property type="nucleotide sequence ID" value="NZ_CAXJRC010000022.1"/>
</dbReference>